<dbReference type="InterPro" id="IPR002201">
    <property type="entry name" value="Glyco_trans_9"/>
</dbReference>
<dbReference type="PANTHER" id="PTHR30160:SF1">
    <property type="entry name" value="LIPOPOLYSACCHARIDE 1,2-N-ACETYLGLUCOSAMINETRANSFERASE-RELATED"/>
    <property type="match status" value="1"/>
</dbReference>
<reference evidence="3 4" key="1">
    <citation type="submission" date="2019-06" db="EMBL/GenBank/DDBJ databases">
        <title>Sequencing the genomes of 1000 actinobacteria strains.</title>
        <authorList>
            <person name="Klenk H.-P."/>
        </authorList>
    </citation>
    <scope>NUCLEOTIDE SEQUENCE [LARGE SCALE GENOMIC DNA]</scope>
    <source>
        <strain evidence="3 4">DSM 45301</strain>
    </source>
</reference>
<dbReference type="AlphaFoldDB" id="A0A543D1E0"/>
<dbReference type="CDD" id="cd03789">
    <property type="entry name" value="GT9_LPS_heptosyltransferase"/>
    <property type="match status" value="1"/>
</dbReference>
<dbReference type="Pfam" id="PF01075">
    <property type="entry name" value="Glyco_transf_9"/>
    <property type="match status" value="1"/>
</dbReference>
<evidence type="ECO:0000256" key="2">
    <source>
        <dbReference type="ARBA" id="ARBA00022679"/>
    </source>
</evidence>
<dbReference type="GO" id="GO:0005829">
    <property type="term" value="C:cytosol"/>
    <property type="evidence" value="ECO:0007669"/>
    <property type="project" value="TreeGrafter"/>
</dbReference>
<dbReference type="SUPFAM" id="SSF53756">
    <property type="entry name" value="UDP-Glycosyltransferase/glycogen phosphorylase"/>
    <property type="match status" value="1"/>
</dbReference>
<sequence>MLRALHLGDLLVAVPALRALRRALPDHRIVLATTPALAPLVELTGAVDELLPTTGPDALTWDRPSPDVAVNLHGRGPQSHHALDALSPRRRIGFRAPGWDGPEFDEVAEKHPHERERWCAMLAAHGIPADPGDLRLPPPPGLPPRRCGTPVLVHPGARYGSKRWPARRFAEVATALNCPLTPVAITGSADERDLAVAVAGAAGLAESRVLAGRTDLAQLCALVAGAALVVSGDTGVAHLAAAFGTPSVTLFGPVDPAQWGPPADGPHVTLGDADVRRGDPFADDPDPALLAVGVGDVLRAAARLRDHPRSRTPARAPEAR</sequence>
<accession>A0A543D1E0</accession>
<dbReference type="Gene3D" id="3.40.50.2000">
    <property type="entry name" value="Glycogen Phosphorylase B"/>
    <property type="match status" value="2"/>
</dbReference>
<dbReference type="GO" id="GO:0009244">
    <property type="term" value="P:lipopolysaccharide core region biosynthetic process"/>
    <property type="evidence" value="ECO:0007669"/>
    <property type="project" value="TreeGrafter"/>
</dbReference>
<dbReference type="InterPro" id="IPR051199">
    <property type="entry name" value="LPS_LOS_Heptosyltrfase"/>
</dbReference>
<comment type="caution">
    <text evidence="3">The sequence shown here is derived from an EMBL/GenBank/DDBJ whole genome shotgun (WGS) entry which is preliminary data.</text>
</comment>
<name>A0A543D1E0_9PSEU</name>
<keyword evidence="4" id="KW-1185">Reference proteome</keyword>
<evidence type="ECO:0000313" key="4">
    <source>
        <dbReference type="Proteomes" id="UP000315677"/>
    </source>
</evidence>
<proteinExistence type="predicted"/>
<dbReference type="PANTHER" id="PTHR30160">
    <property type="entry name" value="TETRAACYLDISACCHARIDE 4'-KINASE-RELATED"/>
    <property type="match status" value="1"/>
</dbReference>
<keyword evidence="1" id="KW-0328">Glycosyltransferase</keyword>
<dbReference type="Proteomes" id="UP000315677">
    <property type="component" value="Unassembled WGS sequence"/>
</dbReference>
<keyword evidence="2 3" id="KW-0808">Transferase</keyword>
<evidence type="ECO:0000256" key="1">
    <source>
        <dbReference type="ARBA" id="ARBA00022676"/>
    </source>
</evidence>
<gene>
    <name evidence="3" type="ORF">FB558_7805</name>
</gene>
<protein>
    <submittedName>
        <fullName evidence="3">ADP-heptose:LPS heptosyltransferase</fullName>
    </submittedName>
</protein>
<dbReference type="GO" id="GO:0008713">
    <property type="term" value="F:ADP-heptose-lipopolysaccharide heptosyltransferase activity"/>
    <property type="evidence" value="ECO:0007669"/>
    <property type="project" value="TreeGrafter"/>
</dbReference>
<organism evidence="3 4">
    <name type="scientific">Pseudonocardia kunmingensis</name>
    <dbReference type="NCBI Taxonomy" id="630975"/>
    <lineage>
        <taxon>Bacteria</taxon>
        <taxon>Bacillati</taxon>
        <taxon>Actinomycetota</taxon>
        <taxon>Actinomycetes</taxon>
        <taxon>Pseudonocardiales</taxon>
        <taxon>Pseudonocardiaceae</taxon>
        <taxon>Pseudonocardia</taxon>
    </lineage>
</organism>
<dbReference type="EMBL" id="VFPA01000006">
    <property type="protein sequence ID" value="TQM03155.1"/>
    <property type="molecule type" value="Genomic_DNA"/>
</dbReference>
<evidence type="ECO:0000313" key="3">
    <source>
        <dbReference type="EMBL" id="TQM03155.1"/>
    </source>
</evidence>